<feature type="compositionally biased region" description="Low complexity" evidence="2">
    <location>
        <begin position="214"/>
        <end position="236"/>
    </location>
</feature>
<name>A0A2Z6RNX0_9GLOM</name>
<comment type="caution">
    <text evidence="3">The sequence shown here is derived from an EMBL/GenBank/DDBJ whole genome shotgun (WGS) entry which is preliminary data.</text>
</comment>
<feature type="region of interest" description="Disordered" evidence="2">
    <location>
        <begin position="1"/>
        <end position="23"/>
    </location>
</feature>
<reference evidence="3 5" key="1">
    <citation type="submission" date="2017-11" db="EMBL/GenBank/DDBJ databases">
        <title>The genome of Rhizophagus clarus HR1 reveals common genetic basis of auxotrophy among arbuscular mycorrhizal fungi.</title>
        <authorList>
            <person name="Kobayashi Y."/>
        </authorList>
    </citation>
    <scope>NUCLEOTIDE SEQUENCE [LARGE SCALE GENOMIC DNA]</scope>
    <source>
        <strain evidence="3 5">HR1</strain>
    </source>
</reference>
<dbReference type="AlphaFoldDB" id="A0A2Z6RNX0"/>
<feature type="region of interest" description="Disordered" evidence="2">
    <location>
        <begin position="214"/>
        <end position="242"/>
    </location>
</feature>
<sequence length="572" mass="64124">MSSTKRSYNETISSNSSFSTTLNDNNDYVVLEEQQKVEQQEVEQNMDIEEQIQQVEEENFVSRRKRINTDKNDLLKPNTNNHSFQSSTLISSTRNTLNNSSSSNTSSNSLNFIASDTVSSPTTFQNNYISPKDSFNNNTNDNNSSKSTLKVSEDTKALSPIDLLMSSPPISTLTSMTSQTRNTSNTSLTLTTQNPDTWDFNYTNSSDSPYNAVSNSSYDTASNSSYNTASDSSYNTASDSHTENTRNFFSRIGDLIRTDLSATSSHGPFSPIYPQIYDNEGVVFATESFNYLVQLYEFCDNGSTKLQSNITSILRDLVLLINNQLDGFDIPFIEHHKWNGSHFYGPIDVVSLLDQLDDGLGLSSAKYVCGYDYMRTFGSVLQYGCRKTYRKNENQSLSSSESSSTSITSDLRHAVLDIDAEREAQNFLELLAEEEENGEGNSTEQEENEEDNDTEQEENGEDNDTEQEESDSFIEISRESDDDDYSLIQNFASASIRQRTDTFGNPINQTRTTSTRHISRVSVNNDGNETDYSLDESGNLTESTYEEIDISDIESIATDSTEDGWHNVSRDN</sequence>
<dbReference type="OrthoDB" id="2400089at2759"/>
<feature type="compositionally biased region" description="Low complexity" evidence="2">
    <location>
        <begin position="174"/>
        <end position="193"/>
    </location>
</feature>
<keyword evidence="1" id="KW-0175">Coiled coil</keyword>
<proteinExistence type="predicted"/>
<evidence type="ECO:0000256" key="2">
    <source>
        <dbReference type="SAM" id="MobiDB-lite"/>
    </source>
</evidence>
<organism evidence="3 5">
    <name type="scientific">Rhizophagus clarus</name>
    <dbReference type="NCBI Taxonomy" id="94130"/>
    <lineage>
        <taxon>Eukaryota</taxon>
        <taxon>Fungi</taxon>
        <taxon>Fungi incertae sedis</taxon>
        <taxon>Mucoromycota</taxon>
        <taxon>Glomeromycotina</taxon>
        <taxon>Glomeromycetes</taxon>
        <taxon>Glomerales</taxon>
        <taxon>Glomeraceae</taxon>
        <taxon>Rhizophagus</taxon>
    </lineage>
</organism>
<dbReference type="Proteomes" id="UP000615446">
    <property type="component" value="Unassembled WGS sequence"/>
</dbReference>
<feature type="compositionally biased region" description="Acidic residues" evidence="2">
    <location>
        <begin position="434"/>
        <end position="472"/>
    </location>
</feature>
<feature type="compositionally biased region" description="Low complexity" evidence="2">
    <location>
        <begin position="86"/>
        <end position="110"/>
    </location>
</feature>
<reference evidence="4" key="2">
    <citation type="submission" date="2019-10" db="EMBL/GenBank/DDBJ databases">
        <title>Conservation and host-specific expression of non-tandemly repeated heterogenous ribosome RNA gene in arbuscular mycorrhizal fungi.</title>
        <authorList>
            <person name="Maeda T."/>
            <person name="Kobayashi Y."/>
            <person name="Nakagawa T."/>
            <person name="Ezawa T."/>
            <person name="Yamaguchi K."/>
            <person name="Bino T."/>
            <person name="Nishimoto Y."/>
            <person name="Shigenobu S."/>
            <person name="Kawaguchi M."/>
        </authorList>
    </citation>
    <scope>NUCLEOTIDE SEQUENCE</scope>
    <source>
        <strain evidence="4">HR1</strain>
    </source>
</reference>
<dbReference type="Proteomes" id="UP000247702">
    <property type="component" value="Unassembled WGS sequence"/>
</dbReference>
<gene>
    <name evidence="4" type="ORF">RCL2_002347600</name>
    <name evidence="3" type="ORF">RclHR1_05560004</name>
</gene>
<dbReference type="EMBL" id="BEXD01003933">
    <property type="protein sequence ID" value="GBC04184.1"/>
    <property type="molecule type" value="Genomic_DNA"/>
</dbReference>
<dbReference type="EMBL" id="BLAL01000252">
    <property type="protein sequence ID" value="GES96871.1"/>
    <property type="molecule type" value="Genomic_DNA"/>
</dbReference>
<feature type="compositionally biased region" description="Low complexity" evidence="2">
    <location>
        <begin position="132"/>
        <end position="148"/>
    </location>
</feature>
<evidence type="ECO:0000313" key="5">
    <source>
        <dbReference type="Proteomes" id="UP000247702"/>
    </source>
</evidence>
<keyword evidence="5" id="KW-1185">Reference proteome</keyword>
<feature type="coiled-coil region" evidence="1">
    <location>
        <begin position="31"/>
        <end position="58"/>
    </location>
</feature>
<evidence type="ECO:0000313" key="4">
    <source>
        <dbReference type="EMBL" id="GES96871.1"/>
    </source>
</evidence>
<feature type="region of interest" description="Disordered" evidence="2">
    <location>
        <begin position="434"/>
        <end position="484"/>
    </location>
</feature>
<evidence type="ECO:0000313" key="3">
    <source>
        <dbReference type="EMBL" id="GBC04184.1"/>
    </source>
</evidence>
<evidence type="ECO:0000256" key="1">
    <source>
        <dbReference type="SAM" id="Coils"/>
    </source>
</evidence>
<protein>
    <submittedName>
        <fullName evidence="3">Uncharacterized protein</fullName>
    </submittedName>
</protein>
<feature type="region of interest" description="Disordered" evidence="2">
    <location>
        <begin position="71"/>
        <end position="110"/>
    </location>
</feature>
<accession>A0A2Z6RNX0</accession>
<feature type="region of interest" description="Disordered" evidence="2">
    <location>
        <begin position="129"/>
        <end position="194"/>
    </location>
</feature>